<dbReference type="Proteomes" id="UP000675968">
    <property type="component" value="Unassembled WGS sequence"/>
</dbReference>
<dbReference type="InterPro" id="IPR002314">
    <property type="entry name" value="aa-tRNA-synt_IIb"/>
</dbReference>
<evidence type="ECO:0000256" key="7">
    <source>
        <dbReference type="NCBIfam" id="TIGR00414"/>
    </source>
</evidence>
<dbReference type="EC" id="6.1.1.11" evidence="1 7"/>
<dbReference type="CDD" id="cd00770">
    <property type="entry name" value="SerRS_core"/>
    <property type="match status" value="1"/>
</dbReference>
<feature type="binding site" evidence="9">
    <location>
        <begin position="279"/>
        <end position="282"/>
    </location>
    <ligand>
        <name>ATP</name>
        <dbReference type="ChEBI" id="CHEBI:30616"/>
    </ligand>
</feature>
<dbReference type="InterPro" id="IPR045864">
    <property type="entry name" value="aa-tRNA-synth_II/BPL/LPL"/>
</dbReference>
<dbReference type="PROSITE" id="PS50862">
    <property type="entry name" value="AA_TRNA_LIGASE_II"/>
    <property type="match status" value="1"/>
</dbReference>
<dbReference type="AlphaFoldDB" id="A0A8T4L613"/>
<dbReference type="InterPro" id="IPR006195">
    <property type="entry name" value="aa-tRNA-synth_II"/>
</dbReference>
<keyword evidence="4 9" id="KW-0067">ATP-binding</keyword>
<dbReference type="PANTHER" id="PTHR11778">
    <property type="entry name" value="SERYL-TRNA SYNTHETASE"/>
    <property type="match status" value="1"/>
</dbReference>
<feature type="binding site" evidence="8">
    <location>
        <position position="232"/>
    </location>
    <ligand>
        <name>L-serine</name>
        <dbReference type="ChEBI" id="CHEBI:33384"/>
    </ligand>
</feature>
<dbReference type="Gene3D" id="1.10.287.40">
    <property type="entry name" value="Serine-tRNA synthetase, tRNA binding domain"/>
    <property type="match status" value="1"/>
</dbReference>
<dbReference type="GO" id="GO:0005737">
    <property type="term" value="C:cytoplasm"/>
    <property type="evidence" value="ECO:0007669"/>
    <property type="project" value="UniProtKB-UniRule"/>
</dbReference>
<evidence type="ECO:0000256" key="3">
    <source>
        <dbReference type="ARBA" id="ARBA00022741"/>
    </source>
</evidence>
<evidence type="ECO:0000313" key="11">
    <source>
        <dbReference type="EMBL" id="MBS3061302.1"/>
    </source>
</evidence>
<protein>
    <recommendedName>
        <fullName evidence="1 7">Serine--tRNA ligase</fullName>
        <ecNumber evidence="1 7">6.1.1.11</ecNumber>
    </recommendedName>
</protein>
<gene>
    <name evidence="11" type="primary">serS</name>
    <name evidence="11" type="ORF">J4215_01845</name>
</gene>
<accession>A0A8T4L613</accession>
<name>A0A8T4L613_9ARCH</name>
<dbReference type="InterPro" id="IPR042103">
    <property type="entry name" value="SerRS_1_N_sf"/>
</dbReference>
<comment type="caution">
    <text evidence="11">The sequence shown here is derived from an EMBL/GenBank/DDBJ whole genome shotgun (WGS) entry which is preliminary data.</text>
</comment>
<dbReference type="Pfam" id="PF02403">
    <property type="entry name" value="Seryl_tRNA_N"/>
    <property type="match status" value="1"/>
</dbReference>
<dbReference type="InterPro" id="IPR033729">
    <property type="entry name" value="SerRS_core"/>
</dbReference>
<feature type="binding site" evidence="8">
    <location>
        <position position="263"/>
    </location>
    <ligand>
        <name>L-serine</name>
        <dbReference type="ChEBI" id="CHEBI:33384"/>
    </ligand>
</feature>
<evidence type="ECO:0000256" key="1">
    <source>
        <dbReference type="ARBA" id="ARBA00012840"/>
    </source>
</evidence>
<dbReference type="GO" id="GO:0005524">
    <property type="term" value="F:ATP binding"/>
    <property type="evidence" value="ECO:0007669"/>
    <property type="project" value="UniProtKB-KW"/>
</dbReference>
<keyword evidence="2 11" id="KW-0436">Ligase</keyword>
<keyword evidence="3" id="KW-0547">Nucleotide-binding</keyword>
<evidence type="ECO:0000256" key="9">
    <source>
        <dbReference type="PIRSR" id="PIRSR001529-2"/>
    </source>
</evidence>
<reference evidence="11" key="1">
    <citation type="submission" date="2021-03" db="EMBL/GenBank/DDBJ databases">
        <authorList>
            <person name="Jaffe A."/>
        </authorList>
    </citation>
    <scope>NUCLEOTIDE SEQUENCE</scope>
    <source>
        <strain evidence="11">RIFCSPLOWO2_01_FULL_AR10_48_17</strain>
    </source>
</reference>
<proteinExistence type="predicted"/>
<reference evidence="11" key="2">
    <citation type="submission" date="2021-05" db="EMBL/GenBank/DDBJ databases">
        <title>Protein family content uncovers lineage relationships and bacterial pathway maintenance mechanisms in DPANN archaea.</title>
        <authorList>
            <person name="Castelle C.J."/>
            <person name="Meheust R."/>
            <person name="Jaffe A.L."/>
            <person name="Seitz K."/>
            <person name="Gong X."/>
            <person name="Baker B.J."/>
            <person name="Banfield J.F."/>
        </authorList>
    </citation>
    <scope>NUCLEOTIDE SEQUENCE</scope>
    <source>
        <strain evidence="11">RIFCSPLOWO2_01_FULL_AR10_48_17</strain>
    </source>
</reference>
<feature type="binding site" evidence="8">
    <location>
        <position position="384"/>
    </location>
    <ligand>
        <name>L-serine</name>
        <dbReference type="ChEBI" id="CHEBI:33384"/>
    </ligand>
</feature>
<dbReference type="NCBIfam" id="TIGR00414">
    <property type="entry name" value="serS"/>
    <property type="match status" value="1"/>
</dbReference>
<feature type="domain" description="Aminoacyl-transfer RNA synthetases class-II family profile" evidence="10">
    <location>
        <begin position="141"/>
        <end position="411"/>
    </location>
</feature>
<evidence type="ECO:0000256" key="8">
    <source>
        <dbReference type="PIRSR" id="PIRSR001529-1"/>
    </source>
</evidence>
<feature type="binding site" evidence="8">
    <location>
        <position position="286"/>
    </location>
    <ligand>
        <name>L-serine</name>
        <dbReference type="ChEBI" id="CHEBI:33384"/>
    </ligand>
</feature>
<dbReference type="SUPFAM" id="SSF46589">
    <property type="entry name" value="tRNA-binding arm"/>
    <property type="match status" value="1"/>
</dbReference>
<dbReference type="PIRSF" id="PIRSF001529">
    <property type="entry name" value="Ser-tRNA-synth_IIa"/>
    <property type="match status" value="1"/>
</dbReference>
<feature type="binding site" evidence="9">
    <location>
        <begin position="350"/>
        <end position="353"/>
    </location>
    <ligand>
        <name>ATP</name>
        <dbReference type="ChEBI" id="CHEBI:30616"/>
    </ligand>
</feature>
<feature type="binding site" evidence="9">
    <location>
        <begin position="263"/>
        <end position="265"/>
    </location>
    <ligand>
        <name>ATP</name>
        <dbReference type="ChEBI" id="CHEBI:30616"/>
    </ligand>
</feature>
<dbReference type="InterPro" id="IPR010978">
    <property type="entry name" value="tRNA-bd_arm"/>
</dbReference>
<sequence length="451" mass="51805">MLDIHLIREKPDVVRSNLSRRQDDQILEWFDELIQKDVEWRQLKSENDFLRSKRNTISQQINQVKKEGKPVDDLLKEAKALPEKIKQNDVRIAELETRNRWLLLRIPNLLDPAVPYGKDSSENVPAKTWGKPPKPSFEVIHHGELAKRLGVADFENAVSVAGSGFFYLLGDLALLDMALQRLAIDMLIKKGFVLVQPPYLLKREAYETMVSLSDFEEVMYKIEGSDQYLIATAEHPLGARFLNHTFSEDDLPQKFAGVSACFRKEIGKHGLDERGFFRVHQFNKVEQFVFCKPADSPVFFEAIRKNSEELLEALEIPYRTVLICTGDMGVIASKKFDIEGWSPREGKYFELMSCSNCGDYQAHRLNAKFLNAKTNEKEFVHTLNNTMIATTRFLRCLIENCQTKDGTIRVPKVLWKYMNNKKEISLPKAKAVKPVSRASKPFAGKKSIHKR</sequence>
<dbReference type="GO" id="GO:0006434">
    <property type="term" value="P:seryl-tRNA aminoacylation"/>
    <property type="evidence" value="ECO:0007669"/>
    <property type="project" value="UniProtKB-UniRule"/>
</dbReference>
<evidence type="ECO:0000256" key="4">
    <source>
        <dbReference type="ARBA" id="ARBA00022840"/>
    </source>
</evidence>
<keyword evidence="5" id="KW-0648">Protein biosynthesis</keyword>
<dbReference type="Pfam" id="PF00587">
    <property type="entry name" value="tRNA-synt_2b"/>
    <property type="match status" value="1"/>
</dbReference>
<dbReference type="InterPro" id="IPR002317">
    <property type="entry name" value="Ser-tRNA-ligase_type_1"/>
</dbReference>
<feature type="site" description="Important for serine binding" evidence="8">
    <location>
        <position position="386"/>
    </location>
</feature>
<dbReference type="GO" id="GO:0004828">
    <property type="term" value="F:serine-tRNA ligase activity"/>
    <property type="evidence" value="ECO:0007669"/>
    <property type="project" value="UniProtKB-UniRule"/>
</dbReference>
<organism evidence="11 12">
    <name type="scientific">Candidatus Iainarchaeum sp</name>
    <dbReference type="NCBI Taxonomy" id="3101447"/>
    <lineage>
        <taxon>Archaea</taxon>
        <taxon>Candidatus Iainarchaeota</taxon>
        <taxon>Candidatus Iainarchaeia</taxon>
        <taxon>Candidatus Iainarchaeales</taxon>
        <taxon>Candidatus Iainarchaeaceae</taxon>
        <taxon>Candidatus Iainarchaeum</taxon>
    </lineage>
</organism>
<dbReference type="PRINTS" id="PR00981">
    <property type="entry name" value="TRNASYNTHSER"/>
</dbReference>
<dbReference type="SUPFAM" id="SSF55681">
    <property type="entry name" value="Class II aaRS and biotin synthetases"/>
    <property type="match status" value="1"/>
</dbReference>
<dbReference type="InterPro" id="IPR015866">
    <property type="entry name" value="Ser-tRNA-synth_1_N"/>
</dbReference>
<evidence type="ECO:0000256" key="2">
    <source>
        <dbReference type="ARBA" id="ARBA00022598"/>
    </source>
</evidence>
<dbReference type="Gene3D" id="3.30.930.10">
    <property type="entry name" value="Bira Bifunctional Protein, Domain 2"/>
    <property type="match status" value="1"/>
</dbReference>
<dbReference type="EMBL" id="JAGVWC010000008">
    <property type="protein sequence ID" value="MBS3061302.1"/>
    <property type="molecule type" value="Genomic_DNA"/>
</dbReference>
<evidence type="ECO:0000259" key="10">
    <source>
        <dbReference type="PROSITE" id="PS50862"/>
    </source>
</evidence>
<keyword evidence="6" id="KW-0030">Aminoacyl-tRNA synthetase</keyword>
<evidence type="ECO:0000313" key="12">
    <source>
        <dbReference type="Proteomes" id="UP000675968"/>
    </source>
</evidence>
<evidence type="ECO:0000256" key="6">
    <source>
        <dbReference type="ARBA" id="ARBA00023146"/>
    </source>
</evidence>
<evidence type="ECO:0000256" key="5">
    <source>
        <dbReference type="ARBA" id="ARBA00022917"/>
    </source>
</evidence>